<reference evidence="3" key="4">
    <citation type="journal article" date="2015" name="G3 (Bethesda)">
        <title>Genome sequences of three phytopathogenic species of the Magnaporthaceae family of fungi.</title>
        <authorList>
            <person name="Okagaki L.H."/>
            <person name="Nunes C.C."/>
            <person name="Sailsbery J."/>
            <person name="Clay B."/>
            <person name="Brown D."/>
            <person name="John T."/>
            <person name="Oh Y."/>
            <person name="Young N."/>
            <person name="Fitzgerald M."/>
            <person name="Haas B.J."/>
            <person name="Zeng Q."/>
            <person name="Young S."/>
            <person name="Adiconis X."/>
            <person name="Fan L."/>
            <person name="Levin J.Z."/>
            <person name="Mitchell T.K."/>
            <person name="Okubara P.A."/>
            <person name="Farman M.L."/>
            <person name="Kohn L.M."/>
            <person name="Birren B."/>
            <person name="Ma L.-J."/>
            <person name="Dean R.A."/>
        </authorList>
    </citation>
    <scope>NUCLEOTIDE SEQUENCE</scope>
    <source>
        <strain evidence="3">R3-111a-1</strain>
    </source>
</reference>
<reference evidence="4" key="1">
    <citation type="submission" date="2010-07" db="EMBL/GenBank/DDBJ databases">
        <title>The genome sequence of Gaeumannomyces graminis var. tritici strain R3-111a-1.</title>
        <authorList>
            <consortium name="The Broad Institute Genome Sequencing Platform"/>
            <person name="Ma L.-J."/>
            <person name="Dead R."/>
            <person name="Young S."/>
            <person name="Zeng Q."/>
            <person name="Koehrsen M."/>
            <person name="Alvarado L."/>
            <person name="Berlin A."/>
            <person name="Chapman S.B."/>
            <person name="Chen Z."/>
            <person name="Freedman E."/>
            <person name="Gellesch M."/>
            <person name="Goldberg J."/>
            <person name="Griggs A."/>
            <person name="Gujja S."/>
            <person name="Heilman E.R."/>
            <person name="Heiman D."/>
            <person name="Hepburn T."/>
            <person name="Howarth C."/>
            <person name="Jen D."/>
            <person name="Larson L."/>
            <person name="Mehta T."/>
            <person name="Neiman D."/>
            <person name="Pearson M."/>
            <person name="Roberts A."/>
            <person name="Saif S."/>
            <person name="Shea T."/>
            <person name="Shenoy N."/>
            <person name="Sisk P."/>
            <person name="Stolte C."/>
            <person name="Sykes S."/>
            <person name="Walk T."/>
            <person name="White J."/>
            <person name="Yandava C."/>
            <person name="Haas B."/>
            <person name="Nusbaum C."/>
            <person name="Birren B."/>
        </authorList>
    </citation>
    <scope>NUCLEOTIDE SEQUENCE [LARGE SCALE GENOMIC DNA]</scope>
    <source>
        <strain evidence="4">R3-111a-1</strain>
    </source>
</reference>
<dbReference type="AlphaFoldDB" id="J3P0N3"/>
<dbReference type="HOGENOM" id="CLU_2223466_0_0_1"/>
<evidence type="ECO:0000256" key="1">
    <source>
        <dbReference type="SAM" id="MobiDB-lite"/>
    </source>
</evidence>
<dbReference type="EMBL" id="GL385397">
    <property type="protein sequence ID" value="EJT77166.1"/>
    <property type="molecule type" value="Genomic_DNA"/>
</dbReference>
<dbReference type="VEuPathDB" id="FungiDB:GGTG_07078"/>
<organism evidence="2">
    <name type="scientific">Gaeumannomyces tritici (strain R3-111a-1)</name>
    <name type="common">Wheat and barley take-all root rot fungus</name>
    <name type="synonym">Gaeumannomyces graminis var. tritici</name>
    <dbReference type="NCBI Taxonomy" id="644352"/>
    <lineage>
        <taxon>Eukaryota</taxon>
        <taxon>Fungi</taxon>
        <taxon>Dikarya</taxon>
        <taxon>Ascomycota</taxon>
        <taxon>Pezizomycotina</taxon>
        <taxon>Sordariomycetes</taxon>
        <taxon>Sordariomycetidae</taxon>
        <taxon>Magnaporthales</taxon>
        <taxon>Magnaporthaceae</taxon>
        <taxon>Gaeumannomyces</taxon>
    </lineage>
</organism>
<evidence type="ECO:0000313" key="4">
    <source>
        <dbReference type="Proteomes" id="UP000006039"/>
    </source>
</evidence>
<name>J3P0N3_GAET3</name>
<dbReference type="RefSeq" id="XP_009223166.1">
    <property type="nucleotide sequence ID" value="XM_009224902.1"/>
</dbReference>
<dbReference type="GeneID" id="20347536"/>
<reference evidence="2" key="2">
    <citation type="submission" date="2010-07" db="EMBL/GenBank/DDBJ databases">
        <authorList>
            <consortium name="The Broad Institute Genome Sequencing Platform"/>
            <consortium name="Broad Institute Genome Sequencing Center for Infectious Disease"/>
            <person name="Ma L.-J."/>
            <person name="Dead R."/>
            <person name="Young S."/>
            <person name="Zeng Q."/>
            <person name="Koehrsen M."/>
            <person name="Alvarado L."/>
            <person name="Berlin A."/>
            <person name="Chapman S.B."/>
            <person name="Chen Z."/>
            <person name="Freedman E."/>
            <person name="Gellesch M."/>
            <person name="Goldberg J."/>
            <person name="Griggs A."/>
            <person name="Gujja S."/>
            <person name="Heilman E.R."/>
            <person name="Heiman D."/>
            <person name="Hepburn T."/>
            <person name="Howarth C."/>
            <person name="Jen D."/>
            <person name="Larson L."/>
            <person name="Mehta T."/>
            <person name="Neiman D."/>
            <person name="Pearson M."/>
            <person name="Roberts A."/>
            <person name="Saif S."/>
            <person name="Shea T."/>
            <person name="Shenoy N."/>
            <person name="Sisk P."/>
            <person name="Stolte C."/>
            <person name="Sykes S."/>
            <person name="Walk T."/>
            <person name="White J."/>
            <person name="Yandava C."/>
            <person name="Haas B."/>
            <person name="Nusbaum C."/>
            <person name="Birren B."/>
        </authorList>
    </citation>
    <scope>NUCLEOTIDE SEQUENCE</scope>
    <source>
        <strain evidence="2">R3-111a-1</strain>
    </source>
</reference>
<dbReference type="Proteomes" id="UP000006039">
    <property type="component" value="Unassembled WGS sequence"/>
</dbReference>
<protein>
    <submittedName>
        <fullName evidence="2 3">Uncharacterized protein</fullName>
    </submittedName>
</protein>
<gene>
    <name evidence="3" type="primary">20347536</name>
    <name evidence="2" type="ORF">GGTG_07078</name>
</gene>
<keyword evidence="4" id="KW-1185">Reference proteome</keyword>
<evidence type="ECO:0000313" key="3">
    <source>
        <dbReference type="EnsemblFungi" id="EJT77166"/>
    </source>
</evidence>
<evidence type="ECO:0000313" key="2">
    <source>
        <dbReference type="EMBL" id="EJT77166.1"/>
    </source>
</evidence>
<proteinExistence type="predicted"/>
<reference evidence="2" key="3">
    <citation type="submission" date="2010-09" db="EMBL/GenBank/DDBJ databases">
        <title>Annotation of Gaeumannomyces graminis var. tritici R3-111a-1.</title>
        <authorList>
            <consortium name="The Broad Institute Genome Sequencing Platform"/>
            <person name="Ma L.-J."/>
            <person name="Dead R."/>
            <person name="Young S.K."/>
            <person name="Zeng Q."/>
            <person name="Gargeya S."/>
            <person name="Fitzgerald M."/>
            <person name="Haas B."/>
            <person name="Abouelleil A."/>
            <person name="Alvarado L."/>
            <person name="Arachchi H.M."/>
            <person name="Berlin A."/>
            <person name="Brown A."/>
            <person name="Chapman S.B."/>
            <person name="Chen Z."/>
            <person name="Dunbar C."/>
            <person name="Freedman E."/>
            <person name="Gearin G."/>
            <person name="Gellesch M."/>
            <person name="Goldberg J."/>
            <person name="Griggs A."/>
            <person name="Gujja S."/>
            <person name="Heiman D."/>
            <person name="Howarth C."/>
            <person name="Larson L."/>
            <person name="Lui A."/>
            <person name="MacDonald P.J.P."/>
            <person name="Mehta T."/>
            <person name="Montmayeur A."/>
            <person name="Murphy C."/>
            <person name="Neiman D."/>
            <person name="Pearson M."/>
            <person name="Priest M."/>
            <person name="Roberts A."/>
            <person name="Saif S."/>
            <person name="Shea T."/>
            <person name="Shenoy N."/>
            <person name="Sisk P."/>
            <person name="Stolte C."/>
            <person name="Sykes S."/>
            <person name="Yandava C."/>
            <person name="Wortman J."/>
            <person name="Nusbaum C."/>
            <person name="Birren B."/>
        </authorList>
    </citation>
    <scope>NUCLEOTIDE SEQUENCE</scope>
    <source>
        <strain evidence="2">R3-111a-1</strain>
    </source>
</reference>
<reference evidence="3" key="5">
    <citation type="submission" date="2018-04" db="UniProtKB">
        <authorList>
            <consortium name="EnsemblFungi"/>
        </authorList>
    </citation>
    <scope>IDENTIFICATION</scope>
    <source>
        <strain evidence="3">R3-111a-1</strain>
    </source>
</reference>
<accession>J3P0N3</accession>
<dbReference type="EnsemblFungi" id="EJT77166">
    <property type="protein sequence ID" value="EJT77166"/>
    <property type="gene ID" value="GGTG_07078"/>
</dbReference>
<sequence length="106" mass="11939">MVASQVVLRGDVDAAMMDFEEQQQTARMAACRPISPHLTFWDVLRNISAPISADEAEGEEERRTNLDHNPSQRISRCTTHTHLSIHIHNLTHLQPCSLQPEAEDLA</sequence>
<feature type="region of interest" description="Disordered" evidence="1">
    <location>
        <begin position="52"/>
        <end position="74"/>
    </location>
</feature>